<dbReference type="InterPro" id="IPR051790">
    <property type="entry name" value="Cytochrome_c-biogenesis_DsbD"/>
</dbReference>
<protein>
    <recommendedName>
        <fullName evidence="7">Cytochrome C biogenesis protein transmembrane domain-containing protein</fullName>
    </recommendedName>
</protein>
<comment type="caution">
    <text evidence="8">The sequence shown here is derived from an EMBL/GenBank/DDBJ whole genome shotgun (WGS) entry which is preliminary data.</text>
</comment>
<evidence type="ECO:0000256" key="6">
    <source>
        <dbReference type="SAM" id="Phobius"/>
    </source>
</evidence>
<feature type="transmembrane region" description="Helical" evidence="6">
    <location>
        <begin position="216"/>
        <end position="239"/>
    </location>
</feature>
<keyword evidence="4 6" id="KW-1133">Transmembrane helix</keyword>
<keyword evidence="5 6" id="KW-0472">Membrane</keyword>
<evidence type="ECO:0000259" key="7">
    <source>
        <dbReference type="Pfam" id="PF02683"/>
    </source>
</evidence>
<evidence type="ECO:0000256" key="1">
    <source>
        <dbReference type="ARBA" id="ARBA00004141"/>
    </source>
</evidence>
<organism evidence="8 9">
    <name type="scientific">Candidatus Kerfeldbacteria bacterium RIFCSPHIGHO2_02_FULL_42_14</name>
    <dbReference type="NCBI Taxonomy" id="1798540"/>
    <lineage>
        <taxon>Bacteria</taxon>
        <taxon>Candidatus Kerfeldiibacteriota</taxon>
    </lineage>
</organism>
<evidence type="ECO:0000313" key="8">
    <source>
        <dbReference type="EMBL" id="OGY79378.1"/>
    </source>
</evidence>
<comment type="subcellular location">
    <subcellularLocation>
        <location evidence="1">Membrane</location>
        <topology evidence="1">Multi-pass membrane protein</topology>
    </subcellularLocation>
</comment>
<feature type="transmembrane region" description="Helical" evidence="6">
    <location>
        <begin position="138"/>
        <end position="163"/>
    </location>
</feature>
<proteinExistence type="inferred from homology"/>
<accession>A0A1G2AR45</accession>
<evidence type="ECO:0000313" key="9">
    <source>
        <dbReference type="Proteomes" id="UP000177165"/>
    </source>
</evidence>
<feature type="transmembrane region" description="Helical" evidence="6">
    <location>
        <begin position="6"/>
        <end position="38"/>
    </location>
</feature>
<feature type="transmembrane region" description="Helical" evidence="6">
    <location>
        <begin position="90"/>
        <end position="117"/>
    </location>
</feature>
<dbReference type="GO" id="GO:0016020">
    <property type="term" value="C:membrane"/>
    <property type="evidence" value="ECO:0007669"/>
    <property type="project" value="UniProtKB-SubCell"/>
</dbReference>
<dbReference type="Pfam" id="PF02683">
    <property type="entry name" value="DsbD_TM"/>
    <property type="match status" value="1"/>
</dbReference>
<keyword evidence="3 6" id="KW-0812">Transmembrane</keyword>
<name>A0A1G2AR45_9BACT</name>
<evidence type="ECO:0000256" key="4">
    <source>
        <dbReference type="ARBA" id="ARBA00022989"/>
    </source>
</evidence>
<dbReference type="AlphaFoldDB" id="A0A1G2AR45"/>
<gene>
    <name evidence="8" type="ORF">A3B74_00870</name>
</gene>
<dbReference type="STRING" id="1798540.A3B74_00870"/>
<evidence type="ECO:0000256" key="3">
    <source>
        <dbReference type="ARBA" id="ARBA00022692"/>
    </source>
</evidence>
<dbReference type="InterPro" id="IPR003834">
    <property type="entry name" value="Cyt_c_assmbl_TM_dom"/>
</dbReference>
<evidence type="ECO:0000256" key="2">
    <source>
        <dbReference type="ARBA" id="ARBA00006143"/>
    </source>
</evidence>
<dbReference type="GO" id="GO:0017004">
    <property type="term" value="P:cytochrome complex assembly"/>
    <property type="evidence" value="ECO:0007669"/>
    <property type="project" value="InterPro"/>
</dbReference>
<feature type="domain" description="Cytochrome C biogenesis protein transmembrane" evidence="7">
    <location>
        <begin position="9"/>
        <end position="227"/>
    </location>
</feature>
<dbReference type="Proteomes" id="UP000177165">
    <property type="component" value="Unassembled WGS sequence"/>
</dbReference>
<feature type="transmembrane region" description="Helical" evidence="6">
    <location>
        <begin position="169"/>
        <end position="195"/>
    </location>
</feature>
<dbReference type="PANTHER" id="PTHR31272:SF4">
    <property type="entry name" value="CYTOCHROME C-TYPE BIOGENESIS PROTEIN HI_1454-RELATED"/>
    <property type="match status" value="1"/>
</dbReference>
<sequence>MFNTLFIPAFIAGFVTFFAPCTFPLVPGYLAFMSGISVHDLSQSQRLRRLRFRVFTNGLFYVFGFSVIFILLGSLFGLGGGIFIQYRIWFARIGGLLVIFFGILMLDVLRIPLLRFLEKEKRLHLPLWIHPGHPFSSFLFGAVFALGWTPCIGPILGTILIFASNRATLAAGATLLAVFALGLAVPFLLLALFYGSFFRYFQKIRRYVRMISRVGGALLIFLGILIVSGNMSTWIAWFYRLFRFLDLENRLLEFL</sequence>
<evidence type="ECO:0000256" key="5">
    <source>
        <dbReference type="ARBA" id="ARBA00023136"/>
    </source>
</evidence>
<reference evidence="8 9" key="1">
    <citation type="journal article" date="2016" name="Nat. Commun.">
        <title>Thousands of microbial genomes shed light on interconnected biogeochemical processes in an aquifer system.</title>
        <authorList>
            <person name="Anantharaman K."/>
            <person name="Brown C.T."/>
            <person name="Hug L.A."/>
            <person name="Sharon I."/>
            <person name="Castelle C.J."/>
            <person name="Probst A.J."/>
            <person name="Thomas B.C."/>
            <person name="Singh A."/>
            <person name="Wilkins M.J."/>
            <person name="Karaoz U."/>
            <person name="Brodie E.L."/>
            <person name="Williams K.H."/>
            <person name="Hubbard S.S."/>
            <person name="Banfield J.F."/>
        </authorList>
    </citation>
    <scope>NUCLEOTIDE SEQUENCE [LARGE SCALE GENOMIC DNA]</scope>
</reference>
<dbReference type="PANTHER" id="PTHR31272">
    <property type="entry name" value="CYTOCHROME C-TYPE BIOGENESIS PROTEIN HI_1454-RELATED"/>
    <property type="match status" value="1"/>
</dbReference>
<comment type="similarity">
    <text evidence="2">Belongs to the DsbD family.</text>
</comment>
<dbReference type="EMBL" id="MHKB01000009">
    <property type="protein sequence ID" value="OGY79378.1"/>
    <property type="molecule type" value="Genomic_DNA"/>
</dbReference>
<feature type="transmembrane region" description="Helical" evidence="6">
    <location>
        <begin position="59"/>
        <end position="84"/>
    </location>
</feature>